<dbReference type="EMBL" id="BMPI01000049">
    <property type="protein sequence ID" value="GGM63784.1"/>
    <property type="molecule type" value="Genomic_DNA"/>
</dbReference>
<dbReference type="InterPro" id="IPR029063">
    <property type="entry name" value="SAM-dependent_MTases_sf"/>
</dbReference>
<dbReference type="PANTHER" id="PTHR10867">
    <property type="entry name" value="NNMT/PNMT/TEMT FAMILY MEMBER"/>
    <property type="match status" value="1"/>
</dbReference>
<evidence type="ECO:0000256" key="1">
    <source>
        <dbReference type="ARBA" id="ARBA00022603"/>
    </source>
</evidence>
<accession>A0A917U736</accession>
<evidence type="ECO:0000313" key="4">
    <source>
        <dbReference type="EMBL" id="GGM63784.1"/>
    </source>
</evidence>
<comment type="caution">
    <text evidence="4">The sequence shown here is derived from an EMBL/GenBank/DDBJ whole genome shotgun (WGS) entry which is preliminary data.</text>
</comment>
<dbReference type="RefSeq" id="WP_229836265.1">
    <property type="nucleotide sequence ID" value="NZ_BMPI01000049.1"/>
</dbReference>
<organism evidence="4 5">
    <name type="scientific">Dactylosporangium sucinum</name>
    <dbReference type="NCBI Taxonomy" id="1424081"/>
    <lineage>
        <taxon>Bacteria</taxon>
        <taxon>Bacillati</taxon>
        <taxon>Actinomycetota</taxon>
        <taxon>Actinomycetes</taxon>
        <taxon>Micromonosporales</taxon>
        <taxon>Micromonosporaceae</taxon>
        <taxon>Dactylosporangium</taxon>
    </lineage>
</organism>
<keyword evidence="1" id="KW-0489">Methyltransferase</keyword>
<reference evidence="4" key="2">
    <citation type="submission" date="2020-09" db="EMBL/GenBank/DDBJ databases">
        <authorList>
            <person name="Sun Q."/>
            <person name="Ohkuma M."/>
        </authorList>
    </citation>
    <scope>NUCLEOTIDE SEQUENCE</scope>
    <source>
        <strain evidence="4">JCM 19831</strain>
    </source>
</reference>
<sequence>MDMGTPSAATHEHANSAYPWDSFNPTQYVLDNYARLIEDDRQILQMVRDFFITRAPKPGAHGVDVGAGANLYPMLAMLPFCDSVTLFERSRSNLAWLGDQLPDFRPIWDPFWAVLAAKEDSPYGLVDPRVAAARVRVQPGDLFQLERGRWDLGTMFFVAESMSEEMGEFDEALEKFVHALRPGAPFAAAFMAQSPGYTVGGIRYPAVAVTADDVLRSLKPLVEEVTVEPVFSGEVIKPKYQGMILALGRAGAAID</sequence>
<evidence type="ECO:0000256" key="3">
    <source>
        <dbReference type="ARBA" id="ARBA00022691"/>
    </source>
</evidence>
<dbReference type="AlphaFoldDB" id="A0A917U736"/>
<proteinExistence type="predicted"/>
<dbReference type="Gene3D" id="3.40.50.150">
    <property type="entry name" value="Vaccinia Virus protein VP39"/>
    <property type="match status" value="1"/>
</dbReference>
<keyword evidence="2" id="KW-0808">Transferase</keyword>
<evidence type="ECO:0008006" key="6">
    <source>
        <dbReference type="Google" id="ProtNLM"/>
    </source>
</evidence>
<evidence type="ECO:0000256" key="2">
    <source>
        <dbReference type="ARBA" id="ARBA00022679"/>
    </source>
</evidence>
<dbReference type="GO" id="GO:0032259">
    <property type="term" value="P:methylation"/>
    <property type="evidence" value="ECO:0007669"/>
    <property type="project" value="UniProtKB-KW"/>
</dbReference>
<dbReference type="SUPFAM" id="SSF53335">
    <property type="entry name" value="S-adenosyl-L-methionine-dependent methyltransferases"/>
    <property type="match status" value="1"/>
</dbReference>
<dbReference type="GO" id="GO:0008168">
    <property type="term" value="F:methyltransferase activity"/>
    <property type="evidence" value="ECO:0007669"/>
    <property type="project" value="UniProtKB-KW"/>
</dbReference>
<reference evidence="4" key="1">
    <citation type="journal article" date="2014" name="Int. J. Syst. Evol. Microbiol.">
        <title>Complete genome sequence of Corynebacterium casei LMG S-19264T (=DSM 44701T), isolated from a smear-ripened cheese.</title>
        <authorList>
            <consortium name="US DOE Joint Genome Institute (JGI-PGF)"/>
            <person name="Walter F."/>
            <person name="Albersmeier A."/>
            <person name="Kalinowski J."/>
            <person name="Ruckert C."/>
        </authorList>
    </citation>
    <scope>NUCLEOTIDE SEQUENCE</scope>
    <source>
        <strain evidence="4">JCM 19831</strain>
    </source>
</reference>
<dbReference type="Proteomes" id="UP000642070">
    <property type="component" value="Unassembled WGS sequence"/>
</dbReference>
<keyword evidence="5" id="KW-1185">Reference proteome</keyword>
<name>A0A917U736_9ACTN</name>
<dbReference type="PANTHER" id="PTHR10867:SF17">
    <property type="entry name" value="NICOTINAMIDE N-METHYLTRANSFERASE"/>
    <property type="match status" value="1"/>
</dbReference>
<dbReference type="PROSITE" id="PS51681">
    <property type="entry name" value="SAM_MT_NNMT_PNMT_TEMT"/>
    <property type="match status" value="1"/>
</dbReference>
<dbReference type="NCBIfam" id="NF040568">
    <property type="entry name" value="SCO2525_fam"/>
    <property type="match status" value="1"/>
</dbReference>
<protein>
    <recommendedName>
        <fullName evidence="6">NNMT/PNMT/TEMT family protein</fullName>
    </recommendedName>
</protein>
<gene>
    <name evidence="4" type="ORF">GCM10007977_076670</name>
</gene>
<keyword evidence="3" id="KW-0949">S-adenosyl-L-methionine</keyword>
<evidence type="ECO:0000313" key="5">
    <source>
        <dbReference type="Proteomes" id="UP000642070"/>
    </source>
</evidence>
<dbReference type="Pfam" id="PF01234">
    <property type="entry name" value="NNMT_PNMT_TEMT"/>
    <property type="match status" value="1"/>
</dbReference>
<dbReference type="InterPro" id="IPR000940">
    <property type="entry name" value="NNMT_TEMT_trans"/>
</dbReference>